<evidence type="ECO:0000256" key="6">
    <source>
        <dbReference type="SAM" id="Phobius"/>
    </source>
</evidence>
<feature type="transmembrane region" description="Helical" evidence="6">
    <location>
        <begin position="328"/>
        <end position="349"/>
    </location>
</feature>
<proteinExistence type="predicted"/>
<feature type="transmembrane region" description="Helical" evidence="6">
    <location>
        <begin position="9"/>
        <end position="32"/>
    </location>
</feature>
<feature type="transmembrane region" description="Helical" evidence="6">
    <location>
        <begin position="361"/>
        <end position="379"/>
    </location>
</feature>
<gene>
    <name evidence="8" type="ORF">FIV34_11890</name>
</gene>
<evidence type="ECO:0000256" key="2">
    <source>
        <dbReference type="ARBA" id="ARBA00022475"/>
    </source>
</evidence>
<sequence length="393" mass="40662">MDKSRFPLALYLLTLSTFVIGTSEFVILGLLPDVARGVSVSIPAAGWLVSGYALGIAIGGPLLAVLTARFPRKVTLMLLMTVFLVGNLLCAIAPFYGVLMLARVVASLGQGAFFGVGAVFAAGLVEPKRQGAAIAVMFAGLTFANVIGVPIGTAIGHWGGWRSPFWLIAAVSALALVGLWRLLPRRHDEQKVDVGTEFRALGDARIWSALATTVLFATAIFTLFTYAAPMLGELTGVSPNGITWSLVLLGLGLTLGNVLGGRLADKGIIRALTIIALAIAVASVALRWLSPTLVTAEFGWFAWGVVTFAAVPTLQVNVMRFGGAAPNLVSTLNIAAFNAGIALGARVGGGLLSSGLGLADLPVAAGLIALLALGGVRVTDRLARRAELRLAAA</sequence>
<keyword evidence="4 6" id="KW-1133">Transmembrane helix</keyword>
<dbReference type="Proteomes" id="UP000316093">
    <property type="component" value="Chromosome"/>
</dbReference>
<feature type="transmembrane region" description="Helical" evidence="6">
    <location>
        <begin position="78"/>
        <end position="98"/>
    </location>
</feature>
<evidence type="ECO:0000313" key="8">
    <source>
        <dbReference type="EMBL" id="QDE39861.1"/>
    </source>
</evidence>
<dbReference type="GO" id="GO:0005886">
    <property type="term" value="C:plasma membrane"/>
    <property type="evidence" value="ECO:0007669"/>
    <property type="project" value="UniProtKB-SubCell"/>
</dbReference>
<keyword evidence="3 6" id="KW-0812">Transmembrane</keyword>
<feature type="transmembrane region" description="Helical" evidence="6">
    <location>
        <begin position="44"/>
        <end position="66"/>
    </location>
</feature>
<keyword evidence="5 6" id="KW-0472">Membrane</keyword>
<protein>
    <submittedName>
        <fullName evidence="8">MFS transporter</fullName>
    </submittedName>
</protein>
<evidence type="ECO:0000256" key="1">
    <source>
        <dbReference type="ARBA" id="ARBA00004651"/>
    </source>
</evidence>
<dbReference type="PROSITE" id="PS50850">
    <property type="entry name" value="MFS"/>
    <property type="match status" value="1"/>
</dbReference>
<dbReference type="PANTHER" id="PTHR43124:SF8">
    <property type="entry name" value="INNER MEMBRANE TRANSPORT PROTEIN YDHP"/>
    <property type="match status" value="1"/>
</dbReference>
<dbReference type="Gene3D" id="1.20.1250.20">
    <property type="entry name" value="MFS general substrate transporter like domains"/>
    <property type="match status" value="2"/>
</dbReference>
<feature type="transmembrane region" description="Helical" evidence="6">
    <location>
        <begin position="267"/>
        <end position="286"/>
    </location>
</feature>
<feature type="transmembrane region" description="Helical" evidence="6">
    <location>
        <begin position="298"/>
        <end position="316"/>
    </location>
</feature>
<feature type="transmembrane region" description="Helical" evidence="6">
    <location>
        <begin position="104"/>
        <end position="125"/>
    </location>
</feature>
<accession>A0A4Y5Z3J7</accession>
<evidence type="ECO:0000256" key="5">
    <source>
        <dbReference type="ARBA" id="ARBA00023136"/>
    </source>
</evidence>
<dbReference type="GO" id="GO:0022857">
    <property type="term" value="F:transmembrane transporter activity"/>
    <property type="evidence" value="ECO:0007669"/>
    <property type="project" value="InterPro"/>
</dbReference>
<feature type="domain" description="Major facilitator superfamily (MFS) profile" evidence="7">
    <location>
        <begin position="9"/>
        <end position="387"/>
    </location>
</feature>
<evidence type="ECO:0000313" key="9">
    <source>
        <dbReference type="Proteomes" id="UP000316093"/>
    </source>
</evidence>
<keyword evidence="9" id="KW-1185">Reference proteome</keyword>
<dbReference type="PANTHER" id="PTHR43124">
    <property type="entry name" value="PURINE EFFLUX PUMP PBUE"/>
    <property type="match status" value="1"/>
</dbReference>
<dbReference type="InterPro" id="IPR050189">
    <property type="entry name" value="MFS_Efflux_Transporters"/>
</dbReference>
<dbReference type="KEGG" id="lpy:FIV34_11890"/>
<feature type="transmembrane region" description="Helical" evidence="6">
    <location>
        <begin position="164"/>
        <end position="183"/>
    </location>
</feature>
<dbReference type="InterPro" id="IPR020846">
    <property type="entry name" value="MFS_dom"/>
</dbReference>
<feature type="transmembrane region" description="Helical" evidence="6">
    <location>
        <begin position="204"/>
        <end position="229"/>
    </location>
</feature>
<dbReference type="OrthoDB" id="9788453at2"/>
<evidence type="ECO:0000256" key="4">
    <source>
        <dbReference type="ARBA" id="ARBA00022989"/>
    </source>
</evidence>
<dbReference type="AlphaFoldDB" id="A0A4Y5Z3J7"/>
<dbReference type="InterPro" id="IPR011701">
    <property type="entry name" value="MFS"/>
</dbReference>
<dbReference type="SUPFAM" id="SSF103473">
    <property type="entry name" value="MFS general substrate transporter"/>
    <property type="match status" value="1"/>
</dbReference>
<evidence type="ECO:0000259" key="7">
    <source>
        <dbReference type="PROSITE" id="PS50850"/>
    </source>
</evidence>
<feature type="transmembrane region" description="Helical" evidence="6">
    <location>
        <begin position="241"/>
        <end position="260"/>
    </location>
</feature>
<dbReference type="InterPro" id="IPR036259">
    <property type="entry name" value="MFS_trans_sf"/>
</dbReference>
<dbReference type="RefSeq" id="WP_139983007.1">
    <property type="nucleotide sequence ID" value="NZ_CP041046.1"/>
</dbReference>
<evidence type="ECO:0000256" key="3">
    <source>
        <dbReference type="ARBA" id="ARBA00022692"/>
    </source>
</evidence>
<dbReference type="CDD" id="cd17324">
    <property type="entry name" value="MFS_NepI_like"/>
    <property type="match status" value="1"/>
</dbReference>
<organism evidence="8 9">
    <name type="scientific">Luteibacter pinisoli</name>
    <dbReference type="NCBI Taxonomy" id="2589080"/>
    <lineage>
        <taxon>Bacteria</taxon>
        <taxon>Pseudomonadati</taxon>
        <taxon>Pseudomonadota</taxon>
        <taxon>Gammaproteobacteria</taxon>
        <taxon>Lysobacterales</taxon>
        <taxon>Rhodanobacteraceae</taxon>
        <taxon>Luteibacter</taxon>
    </lineage>
</organism>
<reference evidence="8 9" key="1">
    <citation type="submission" date="2019-06" db="EMBL/GenBank/DDBJ databases">
        <title>A complete genome sequence for Luteibacter pinisoli MAH-14.</title>
        <authorList>
            <person name="Baltrus D.A."/>
        </authorList>
    </citation>
    <scope>NUCLEOTIDE SEQUENCE [LARGE SCALE GENOMIC DNA]</scope>
    <source>
        <strain evidence="8 9">MAH-14</strain>
    </source>
</reference>
<comment type="subcellular location">
    <subcellularLocation>
        <location evidence="1">Cell membrane</location>
        <topology evidence="1">Multi-pass membrane protein</topology>
    </subcellularLocation>
</comment>
<dbReference type="Pfam" id="PF07690">
    <property type="entry name" value="MFS_1"/>
    <property type="match status" value="1"/>
</dbReference>
<name>A0A4Y5Z3J7_9GAMM</name>
<feature type="transmembrane region" description="Helical" evidence="6">
    <location>
        <begin position="132"/>
        <end position="158"/>
    </location>
</feature>
<dbReference type="EMBL" id="CP041046">
    <property type="protein sequence ID" value="QDE39861.1"/>
    <property type="molecule type" value="Genomic_DNA"/>
</dbReference>
<keyword evidence="2" id="KW-1003">Cell membrane</keyword>